<evidence type="ECO:0000256" key="1">
    <source>
        <dbReference type="SAM" id="SignalP"/>
    </source>
</evidence>
<dbReference type="PROSITE" id="PS51257">
    <property type="entry name" value="PROKAR_LIPOPROTEIN"/>
    <property type="match status" value="1"/>
</dbReference>
<dbReference type="EMBL" id="KK107138">
    <property type="protein sequence ID" value="EZA57974.1"/>
    <property type="molecule type" value="Genomic_DNA"/>
</dbReference>
<feature type="signal peptide" evidence="1">
    <location>
        <begin position="1"/>
        <end position="20"/>
    </location>
</feature>
<organism evidence="2 3">
    <name type="scientific">Ooceraea biroi</name>
    <name type="common">Clonal raider ant</name>
    <name type="synonym">Cerapachys biroi</name>
    <dbReference type="NCBI Taxonomy" id="2015173"/>
    <lineage>
        <taxon>Eukaryota</taxon>
        <taxon>Metazoa</taxon>
        <taxon>Ecdysozoa</taxon>
        <taxon>Arthropoda</taxon>
        <taxon>Hexapoda</taxon>
        <taxon>Insecta</taxon>
        <taxon>Pterygota</taxon>
        <taxon>Neoptera</taxon>
        <taxon>Endopterygota</taxon>
        <taxon>Hymenoptera</taxon>
        <taxon>Apocrita</taxon>
        <taxon>Aculeata</taxon>
        <taxon>Formicoidea</taxon>
        <taxon>Formicidae</taxon>
        <taxon>Dorylinae</taxon>
        <taxon>Ooceraea</taxon>
    </lineage>
</organism>
<name>A0A026WSA6_OOCBI</name>
<evidence type="ECO:0008006" key="4">
    <source>
        <dbReference type="Google" id="ProtNLM"/>
    </source>
</evidence>
<keyword evidence="3" id="KW-1185">Reference proteome</keyword>
<dbReference type="AlphaFoldDB" id="A0A026WSA6"/>
<sequence length="53" mass="5884">MPRTLHVLAISGSSVFLGTSAHLQGSTGCPENRDDFLLTFLRRFRTTKCDDDV</sequence>
<evidence type="ECO:0000313" key="2">
    <source>
        <dbReference type="EMBL" id="EZA57974.1"/>
    </source>
</evidence>
<gene>
    <name evidence="2" type="ORF">X777_01989</name>
</gene>
<protein>
    <recommendedName>
        <fullName evidence="4">Secreted protein</fullName>
    </recommendedName>
</protein>
<keyword evidence="1" id="KW-0732">Signal</keyword>
<evidence type="ECO:0000313" key="3">
    <source>
        <dbReference type="Proteomes" id="UP000053097"/>
    </source>
</evidence>
<dbReference type="Proteomes" id="UP000053097">
    <property type="component" value="Unassembled WGS sequence"/>
</dbReference>
<accession>A0A026WSA6</accession>
<feature type="chain" id="PRO_5001546057" description="Secreted protein" evidence="1">
    <location>
        <begin position="21"/>
        <end position="53"/>
    </location>
</feature>
<proteinExistence type="predicted"/>
<reference evidence="2 3" key="1">
    <citation type="journal article" date="2014" name="Curr. Biol.">
        <title>The genome of the clonal raider ant Cerapachys biroi.</title>
        <authorList>
            <person name="Oxley P.R."/>
            <person name="Ji L."/>
            <person name="Fetter-Pruneda I."/>
            <person name="McKenzie S.K."/>
            <person name="Li C."/>
            <person name="Hu H."/>
            <person name="Zhang G."/>
            <person name="Kronauer D.J."/>
        </authorList>
    </citation>
    <scope>NUCLEOTIDE SEQUENCE [LARGE SCALE GENOMIC DNA]</scope>
</reference>